<protein>
    <submittedName>
        <fullName evidence="3">Uncharacterized protein</fullName>
    </submittedName>
</protein>
<keyword evidence="1" id="KW-1133">Transmembrane helix</keyword>
<evidence type="ECO:0000256" key="1">
    <source>
        <dbReference type="SAM" id="Phobius"/>
    </source>
</evidence>
<feature type="transmembrane region" description="Helical" evidence="1">
    <location>
        <begin position="210"/>
        <end position="227"/>
    </location>
</feature>
<dbReference type="Proteomes" id="UP000598174">
    <property type="component" value="Unassembled WGS sequence"/>
</dbReference>
<feature type="transmembrane region" description="Helical" evidence="1">
    <location>
        <begin position="289"/>
        <end position="311"/>
    </location>
</feature>
<feature type="transmembrane region" description="Helical" evidence="1">
    <location>
        <begin position="233"/>
        <end position="251"/>
    </location>
</feature>
<proteinExistence type="predicted"/>
<organism evidence="3 4">
    <name type="scientific">Paractinoplanes ferrugineus</name>
    <dbReference type="NCBI Taxonomy" id="113564"/>
    <lineage>
        <taxon>Bacteria</taxon>
        <taxon>Bacillati</taxon>
        <taxon>Actinomycetota</taxon>
        <taxon>Actinomycetes</taxon>
        <taxon>Micromonosporales</taxon>
        <taxon>Micromonosporaceae</taxon>
        <taxon>Paractinoplanes</taxon>
    </lineage>
</organism>
<feature type="transmembrane region" description="Helical" evidence="1">
    <location>
        <begin position="186"/>
        <end position="203"/>
    </location>
</feature>
<keyword evidence="2" id="KW-0732">Signal</keyword>
<evidence type="ECO:0000256" key="2">
    <source>
        <dbReference type="SAM" id="SignalP"/>
    </source>
</evidence>
<dbReference type="RefSeq" id="WP_239117628.1">
    <property type="nucleotide sequence ID" value="NZ_BAAABP010000007.1"/>
</dbReference>
<keyword evidence="1" id="KW-0812">Transmembrane</keyword>
<feature type="signal peptide" evidence="2">
    <location>
        <begin position="1"/>
        <end position="23"/>
    </location>
</feature>
<keyword evidence="4" id="KW-1185">Reference proteome</keyword>
<evidence type="ECO:0000313" key="3">
    <source>
        <dbReference type="EMBL" id="GIE09631.1"/>
    </source>
</evidence>
<comment type="caution">
    <text evidence="3">The sequence shown here is derived from an EMBL/GenBank/DDBJ whole genome shotgun (WGS) entry which is preliminary data.</text>
</comment>
<dbReference type="EMBL" id="BOMM01000010">
    <property type="protein sequence ID" value="GIE09631.1"/>
    <property type="molecule type" value="Genomic_DNA"/>
</dbReference>
<dbReference type="AlphaFoldDB" id="A0A919M7P4"/>
<accession>A0A919M7P4</accession>
<name>A0A919M7P4_9ACTN</name>
<reference evidence="3" key="1">
    <citation type="submission" date="2021-01" db="EMBL/GenBank/DDBJ databases">
        <title>Whole genome shotgun sequence of Actinoplanes ferrugineus NBRC 15555.</title>
        <authorList>
            <person name="Komaki H."/>
            <person name="Tamura T."/>
        </authorList>
    </citation>
    <scope>NUCLEOTIDE SEQUENCE</scope>
    <source>
        <strain evidence="3">NBRC 15555</strain>
    </source>
</reference>
<feature type="transmembrane region" description="Helical" evidence="1">
    <location>
        <begin position="256"/>
        <end position="277"/>
    </location>
</feature>
<gene>
    <name evidence="3" type="ORF">Afe05nite_14710</name>
</gene>
<sequence length="331" mass="34772">MRRLTLMLLVAGAVLAPATPAFAHSGDAPDATSYRTSITGISTPEKGLTVRTVEAGARLELTNRTGHSVEILGYSGEPYLDVRSDGTWENVNSPAAYLNETPAGDNVVPPNADPTAPPSWRKLAGSTTVRWHDQRTHWLSAGLPPPARADPTRAHRLRDWQVPLRVETRDFHISGTLDWQPPPRTWLWWTIAALIGLAAFALLRKWPRSVRPLTLVAALCPISYAVGSALDGVGPSLLLITVGLLAGAAGYRHPPFLLALAGAAVAIFAGLSEIGALDAAVLPTALPGGLARTIVVAALGSGGALALTGVLRLRAAIPAAPAAPVYRSSHD</sequence>
<keyword evidence="1" id="KW-0472">Membrane</keyword>
<evidence type="ECO:0000313" key="4">
    <source>
        <dbReference type="Proteomes" id="UP000598174"/>
    </source>
</evidence>
<feature type="chain" id="PRO_5036964938" evidence="2">
    <location>
        <begin position="24"/>
        <end position="331"/>
    </location>
</feature>